<dbReference type="HOGENOM" id="CLU_056788_0_3_6"/>
<dbReference type="Pfam" id="PF13358">
    <property type="entry name" value="DDE_3"/>
    <property type="match status" value="1"/>
</dbReference>
<organism evidence="4 5">
    <name type="scientific">Photobacterium profundum (strain SS9)</name>
    <dbReference type="NCBI Taxonomy" id="298386"/>
    <lineage>
        <taxon>Bacteria</taxon>
        <taxon>Pseudomonadati</taxon>
        <taxon>Pseudomonadota</taxon>
        <taxon>Gammaproteobacteria</taxon>
        <taxon>Vibrionales</taxon>
        <taxon>Vibrionaceae</taxon>
        <taxon>Photobacterium</taxon>
    </lineage>
</organism>
<dbReference type="AlphaFoldDB" id="Q6LH76"/>
<dbReference type="InterPro" id="IPR009057">
    <property type="entry name" value="Homeodomain-like_sf"/>
</dbReference>
<dbReference type="STRING" id="298386.PBPRB0831"/>
<evidence type="ECO:0000313" key="4">
    <source>
        <dbReference type="EMBL" id="CAG23354.1"/>
    </source>
</evidence>
<dbReference type="Gene3D" id="3.30.420.10">
    <property type="entry name" value="Ribonuclease H-like superfamily/Ribonuclease H"/>
    <property type="match status" value="1"/>
</dbReference>
<reference evidence="4" key="1">
    <citation type="submission" date="2004-03" db="EMBL/GenBank/DDBJ databases">
        <title>Genome Analysis of Photobacterium profundum reveals the complexity of high pressure adaptations.</title>
        <authorList>
            <person name="Vezzi A."/>
            <person name="Campanaro S."/>
            <person name="D'Angelo M."/>
            <person name="Simonato F."/>
            <person name="Vitulo N."/>
            <person name="Lauro F."/>
            <person name="Cestaro A."/>
            <person name="Malacrida G."/>
            <person name="Simionati B."/>
            <person name="Cannata N."/>
            <person name="Bartlett D."/>
            <person name="Valle G."/>
        </authorList>
    </citation>
    <scope>NUCLEOTIDE SEQUENCE</scope>
    <source>
        <strain evidence="4">Ss9</strain>
    </source>
</reference>
<dbReference type="Pfam" id="PF13592">
    <property type="entry name" value="HTH_33"/>
    <property type="match status" value="1"/>
</dbReference>
<protein>
    <submittedName>
        <fullName evidence="4">Hypothetical transposase, IS630 family</fullName>
    </submittedName>
    <submittedName>
        <fullName evidence="3">Transposase IS630 family</fullName>
    </submittedName>
</protein>
<dbReference type="Pfam" id="PF13551">
    <property type="entry name" value="HTH_29"/>
    <property type="match status" value="1"/>
</dbReference>
<evidence type="ECO:0000313" key="3">
    <source>
        <dbReference type="EMBL" id="CAG22703.1"/>
    </source>
</evidence>
<reference evidence="5" key="2">
    <citation type="journal article" date="2005" name="Science">
        <title>Life at depth: Photobacterium profundum genome sequence and expression analysis.</title>
        <authorList>
            <person name="Vezzi A."/>
            <person name="Campanaro S."/>
            <person name="D'Angelo M."/>
            <person name="Simonato F."/>
            <person name="Vitulo N."/>
            <person name="Lauro F.M."/>
            <person name="Cestaro A."/>
            <person name="Malacrida G."/>
            <person name="Simionati B."/>
            <person name="Cannata N."/>
            <person name="Romualdi C."/>
            <person name="Bartlett D.H."/>
            <person name="Valle G."/>
        </authorList>
    </citation>
    <scope>NUCLEOTIDE SEQUENCE [LARGE SCALE GENOMIC DNA]</scope>
    <source>
        <strain evidence="5">ATCC BAA-1253 / SS9</strain>
    </source>
</reference>
<dbReference type="InterPro" id="IPR038717">
    <property type="entry name" value="Tc1-like_DDE_dom"/>
</dbReference>
<dbReference type="KEGG" id="ppr:PBPRB1488"/>
<dbReference type="InterPro" id="IPR025959">
    <property type="entry name" value="Winged_HTH_dom"/>
</dbReference>
<dbReference type="InterPro" id="IPR012337">
    <property type="entry name" value="RNaseH-like_sf"/>
</dbReference>
<dbReference type="eggNOG" id="COG3335">
    <property type="taxonomic scope" value="Bacteria"/>
</dbReference>
<accession>Q6LH76</accession>
<dbReference type="NCBIfam" id="NF033545">
    <property type="entry name" value="transpos_IS630"/>
    <property type="match status" value="1"/>
</dbReference>
<sequence length="345" mass="39448">MIKITLTEKEKSSLESRHKKCRDKRECDRIKAVLLCDEGWSSAMIAQALRKHEATIVRQLNDFIQKEKLAPESGGSDGYLNADETQQLTQHLCDVTYLHTHQITAYIKETFSVEYSISGLNKWLHQHGFSYKKPKGVPHKFDAGKQAEFIEDYEELKASLNDDEPLLFMDAVHPTQATKITAGWVKKGVDKPIETTGSRTRLNIVGAIRLGHLSEAIVDKYKTVNGESIIAFLNRTRDFYRASGTIHLVLDGAGYHRSFQVVEEAKKLNIELHYLPPYSPNLNPIERLWKVMNKHARNSRYFATAKEFRERIDRFFTDTLPEIADSLSSTINDNFQKLESAKSAF</sequence>
<dbReference type="SUPFAM" id="SSF53098">
    <property type="entry name" value="Ribonuclease H-like"/>
    <property type="match status" value="1"/>
</dbReference>
<feature type="domain" description="Winged helix-turn helix" evidence="2">
    <location>
        <begin position="95"/>
        <end position="153"/>
    </location>
</feature>
<proteinExistence type="predicted"/>
<dbReference type="PANTHER" id="PTHR46564">
    <property type="entry name" value="TRANSPOSASE"/>
    <property type="match status" value="1"/>
</dbReference>
<dbReference type="eggNOG" id="COG3415">
    <property type="taxonomic scope" value="Bacteria"/>
</dbReference>
<feature type="domain" description="Tc1-like transposase DDE" evidence="1">
    <location>
        <begin position="165"/>
        <end position="308"/>
    </location>
</feature>
<evidence type="ECO:0000259" key="2">
    <source>
        <dbReference type="Pfam" id="PF13592"/>
    </source>
</evidence>
<dbReference type="EMBL" id="CR378679">
    <property type="protein sequence ID" value="CAG23354.1"/>
    <property type="molecule type" value="Genomic_DNA"/>
</dbReference>
<dbReference type="EMBL" id="CR378677">
    <property type="protein sequence ID" value="CAG22703.1"/>
    <property type="molecule type" value="Genomic_DNA"/>
</dbReference>
<dbReference type="Proteomes" id="UP000000593">
    <property type="component" value="Chromosome 2"/>
</dbReference>
<gene>
    <name evidence="4" type="primary">ISPLU3A</name>
    <name evidence="3" type="ordered locus">PBPRB0831</name>
    <name evidence="4" type="ordered locus">PBPRB1488</name>
</gene>
<dbReference type="KEGG" id="ppr:PBPRB0831"/>
<dbReference type="GO" id="GO:0003676">
    <property type="term" value="F:nucleic acid binding"/>
    <property type="evidence" value="ECO:0007669"/>
    <property type="project" value="InterPro"/>
</dbReference>
<dbReference type="InterPro" id="IPR036397">
    <property type="entry name" value="RNaseH_sf"/>
</dbReference>
<keyword evidence="5" id="KW-1185">Reference proteome</keyword>
<name>Q6LH76_PHOPR</name>
<dbReference type="SUPFAM" id="SSF46689">
    <property type="entry name" value="Homeodomain-like"/>
    <property type="match status" value="1"/>
</dbReference>
<dbReference type="PANTHER" id="PTHR46564:SF1">
    <property type="entry name" value="TRANSPOSASE"/>
    <property type="match status" value="1"/>
</dbReference>
<dbReference type="InterPro" id="IPR047655">
    <property type="entry name" value="Transpos_IS630-like"/>
</dbReference>
<evidence type="ECO:0000259" key="1">
    <source>
        <dbReference type="Pfam" id="PF13358"/>
    </source>
</evidence>
<evidence type="ECO:0000313" key="5">
    <source>
        <dbReference type="Proteomes" id="UP000000593"/>
    </source>
</evidence>